<evidence type="ECO:0000259" key="15">
    <source>
        <dbReference type="PROSITE" id="PS50112"/>
    </source>
</evidence>
<evidence type="ECO:0000256" key="3">
    <source>
        <dbReference type="ARBA" id="ARBA00022481"/>
    </source>
</evidence>
<feature type="coiled-coil region" evidence="12">
    <location>
        <begin position="256"/>
        <end position="283"/>
    </location>
</feature>
<dbReference type="EMBL" id="LRDC01000018">
    <property type="protein sequence ID" value="KVX01754.1"/>
    <property type="molecule type" value="Genomic_DNA"/>
</dbReference>
<dbReference type="CDD" id="cd00130">
    <property type="entry name" value="PAS"/>
    <property type="match status" value="1"/>
</dbReference>
<dbReference type="InterPro" id="IPR004090">
    <property type="entry name" value="Chemotax_Me-accpt_rcpt"/>
</dbReference>
<evidence type="ECO:0000256" key="4">
    <source>
        <dbReference type="ARBA" id="ARBA00022500"/>
    </source>
</evidence>
<evidence type="ECO:0000256" key="10">
    <source>
        <dbReference type="ARBA" id="ARBA00029447"/>
    </source>
</evidence>
<dbReference type="PROSITE" id="PS50112">
    <property type="entry name" value="PAS"/>
    <property type="match status" value="1"/>
</dbReference>
<evidence type="ECO:0000256" key="9">
    <source>
        <dbReference type="ARBA" id="ARBA00023224"/>
    </source>
</evidence>
<dbReference type="Proteomes" id="UP000055702">
    <property type="component" value="Unassembled WGS sequence"/>
</dbReference>
<dbReference type="FunFam" id="1.10.287.950:FF:000001">
    <property type="entry name" value="Methyl-accepting chemotaxis sensory transducer"/>
    <property type="match status" value="1"/>
</dbReference>
<dbReference type="InterPro" id="IPR001610">
    <property type="entry name" value="PAC"/>
</dbReference>
<reference evidence="16 17" key="1">
    <citation type="submission" date="2016-01" db="EMBL/GenBank/DDBJ databases">
        <title>Draft genome of the antarctic isolate Shewanella frigidimarina Ag06-30.</title>
        <authorList>
            <person name="Parmeciano Di Noto G."/>
            <person name="Vazquez S."/>
            <person name="Mac Cormack W."/>
            <person name="Iriarte A."/>
            <person name="Quiroga C."/>
        </authorList>
    </citation>
    <scope>NUCLEOTIDE SEQUENCE [LARGE SCALE GENOMIC DNA]</scope>
    <source>
        <strain evidence="16 17">Ag06-30</strain>
    </source>
</reference>
<evidence type="ECO:0000256" key="7">
    <source>
        <dbReference type="ARBA" id="ARBA00022989"/>
    </source>
</evidence>
<gene>
    <name evidence="16" type="ORF">AWJ07_04020</name>
</gene>
<comment type="subcellular location">
    <subcellularLocation>
        <location evidence="1">Cell inner membrane</location>
        <topology evidence="1">Multi-pass membrane protein</topology>
    </subcellularLocation>
</comment>
<evidence type="ECO:0000256" key="13">
    <source>
        <dbReference type="SAM" id="Phobius"/>
    </source>
</evidence>
<dbReference type="RefSeq" id="WP_059745668.1">
    <property type="nucleotide sequence ID" value="NZ_JBOZOX010000007.1"/>
</dbReference>
<dbReference type="SMART" id="SM00091">
    <property type="entry name" value="PAS"/>
    <property type="match status" value="1"/>
</dbReference>
<dbReference type="InterPro" id="IPR000014">
    <property type="entry name" value="PAS"/>
</dbReference>
<dbReference type="PROSITE" id="PS50111">
    <property type="entry name" value="CHEMOTAXIS_TRANSDUC_2"/>
    <property type="match status" value="1"/>
</dbReference>
<evidence type="ECO:0000256" key="12">
    <source>
        <dbReference type="SAM" id="Coils"/>
    </source>
</evidence>
<dbReference type="InterPro" id="IPR013655">
    <property type="entry name" value="PAS_fold_3"/>
</dbReference>
<dbReference type="FunFam" id="3.30.450.20:FF:000046">
    <property type="entry name" value="Aerotaxis sensor receptor"/>
    <property type="match status" value="1"/>
</dbReference>
<dbReference type="PRINTS" id="PR00260">
    <property type="entry name" value="CHEMTRNSDUCR"/>
</dbReference>
<evidence type="ECO:0000259" key="14">
    <source>
        <dbReference type="PROSITE" id="PS50111"/>
    </source>
</evidence>
<evidence type="ECO:0000313" key="16">
    <source>
        <dbReference type="EMBL" id="KVX01754.1"/>
    </source>
</evidence>
<feature type="domain" description="PAS" evidence="15">
    <location>
        <begin position="20"/>
        <end position="75"/>
    </location>
</feature>
<dbReference type="NCBIfam" id="TIGR00229">
    <property type="entry name" value="sensory_box"/>
    <property type="match status" value="1"/>
</dbReference>
<keyword evidence="4" id="KW-0145">Chemotaxis</keyword>
<feature type="domain" description="Methyl-accepting transducer" evidence="14">
    <location>
        <begin position="241"/>
        <end position="477"/>
    </location>
</feature>
<dbReference type="Pfam" id="PF00015">
    <property type="entry name" value="MCPsignal"/>
    <property type="match status" value="1"/>
</dbReference>
<sequence>MRHKDVIDREVSLNINDELVSITDKRGIITYANESFIKISGFSEQELITHNHNIVRHPDMPSEAFKELWDKLKAGESWRGIVKNRCKDGSYYWVDAFVSPLYEKGQITGYQSVRIKAKPEYINNAQKLYSQIKQGKTAGYVMTSQHKRWLGTIITMVASIGCGLFFNWTMAAVIVFLALINTILFTKELFSLPNKINQYQQQYDSVSRLVYCGNDNISVLEFQQILNQAKMQGVLGRSQDQGNNLHHIANELVYSAQEANHSIEQQKNQIDEIATAIEAMNTTVAEIAQHATSTSNHVNQAQHVCLESRTEMQANRHSIEHLATSVSAAAANVHLLNKEAENVSNAMQEIQSIAEQTNLLALNAAIEAARAGEQGRGFAVVADEVRNLSSRTQLSTELISTSVQSMHTMLSKWTEQMQASKLQAEACAKDIGFSSTKFEDIYQSINEINQFTQQNTVAAEQQKLVTAEMTHSIHTITELSRSNLASLNIIEIAALNIKTHADKAKELRHTFGV</sequence>
<keyword evidence="8 13" id="KW-0472">Membrane</keyword>
<proteinExistence type="inferred from homology"/>
<dbReference type="PANTHER" id="PTHR32089:SF52">
    <property type="entry name" value="CHEMOTAXIS SIGNAL TRANSDUCTION SYSTEM METHYL ACCEPTING SENSORY TRANSDUCER WITH PAS SENSORY DOMAIN"/>
    <property type="match status" value="1"/>
</dbReference>
<keyword evidence="6 13" id="KW-0812">Transmembrane</keyword>
<dbReference type="GO" id="GO:0005886">
    <property type="term" value="C:plasma membrane"/>
    <property type="evidence" value="ECO:0007669"/>
    <property type="project" value="UniProtKB-SubCell"/>
</dbReference>
<evidence type="ECO:0000313" key="17">
    <source>
        <dbReference type="Proteomes" id="UP000055702"/>
    </source>
</evidence>
<keyword evidence="5" id="KW-0997">Cell inner membrane</keyword>
<dbReference type="SUPFAM" id="SSF55785">
    <property type="entry name" value="PYP-like sensor domain (PAS domain)"/>
    <property type="match status" value="1"/>
</dbReference>
<dbReference type="GO" id="GO:0007165">
    <property type="term" value="P:signal transduction"/>
    <property type="evidence" value="ECO:0007669"/>
    <property type="project" value="UniProtKB-KW"/>
</dbReference>
<comment type="similarity">
    <text evidence="10">Belongs to the methyl-accepting chemotaxis (MCP) protein family.</text>
</comment>
<dbReference type="SUPFAM" id="SSF58104">
    <property type="entry name" value="Methyl-accepting chemotaxis protein (MCP) signaling domain"/>
    <property type="match status" value="1"/>
</dbReference>
<dbReference type="SMART" id="SM00283">
    <property type="entry name" value="MA"/>
    <property type="match status" value="1"/>
</dbReference>
<dbReference type="AlphaFoldDB" id="A0A106C011"/>
<dbReference type="InterPro" id="IPR004089">
    <property type="entry name" value="MCPsignal_dom"/>
</dbReference>
<dbReference type="Pfam" id="PF08447">
    <property type="entry name" value="PAS_3"/>
    <property type="match status" value="1"/>
</dbReference>
<evidence type="ECO:0000256" key="6">
    <source>
        <dbReference type="ARBA" id="ARBA00022692"/>
    </source>
</evidence>
<dbReference type="Gene3D" id="3.30.450.20">
    <property type="entry name" value="PAS domain"/>
    <property type="match status" value="1"/>
</dbReference>
<accession>A0A106C011</accession>
<evidence type="ECO:0000256" key="11">
    <source>
        <dbReference type="PROSITE-ProRule" id="PRU00284"/>
    </source>
</evidence>
<dbReference type="GO" id="GO:0004888">
    <property type="term" value="F:transmembrane signaling receptor activity"/>
    <property type="evidence" value="ECO:0007669"/>
    <property type="project" value="InterPro"/>
</dbReference>
<evidence type="ECO:0000256" key="5">
    <source>
        <dbReference type="ARBA" id="ARBA00022519"/>
    </source>
</evidence>
<dbReference type="PANTHER" id="PTHR32089">
    <property type="entry name" value="METHYL-ACCEPTING CHEMOTAXIS PROTEIN MCPB"/>
    <property type="match status" value="1"/>
</dbReference>
<keyword evidence="7 13" id="KW-1133">Transmembrane helix</keyword>
<dbReference type="GO" id="GO:0052131">
    <property type="term" value="P:positive aerotaxis"/>
    <property type="evidence" value="ECO:0007669"/>
    <property type="project" value="UniProtKB-ARBA"/>
</dbReference>
<comment type="caution">
    <text evidence="16">The sequence shown here is derived from an EMBL/GenBank/DDBJ whole genome shotgun (WGS) entry which is preliminary data.</text>
</comment>
<keyword evidence="9 11" id="KW-0807">Transducer</keyword>
<keyword evidence="3" id="KW-0488">Methylation</keyword>
<evidence type="ECO:0000256" key="1">
    <source>
        <dbReference type="ARBA" id="ARBA00004429"/>
    </source>
</evidence>
<keyword evidence="12" id="KW-0175">Coiled coil</keyword>
<dbReference type="Gene3D" id="1.10.287.950">
    <property type="entry name" value="Methyl-accepting chemotaxis protein"/>
    <property type="match status" value="1"/>
</dbReference>
<protein>
    <submittedName>
        <fullName evidence="16">Chemotaxis protein</fullName>
    </submittedName>
</protein>
<evidence type="ECO:0000256" key="8">
    <source>
        <dbReference type="ARBA" id="ARBA00023136"/>
    </source>
</evidence>
<dbReference type="SMART" id="SM00086">
    <property type="entry name" value="PAC"/>
    <property type="match status" value="1"/>
</dbReference>
<feature type="transmembrane region" description="Helical" evidence="13">
    <location>
        <begin position="172"/>
        <end position="190"/>
    </location>
</feature>
<name>A0A106C011_SHEFR</name>
<keyword evidence="2" id="KW-1003">Cell membrane</keyword>
<organism evidence="16">
    <name type="scientific">Shewanella frigidimarina</name>
    <dbReference type="NCBI Taxonomy" id="56812"/>
    <lineage>
        <taxon>Bacteria</taxon>
        <taxon>Pseudomonadati</taxon>
        <taxon>Pseudomonadota</taxon>
        <taxon>Gammaproteobacteria</taxon>
        <taxon>Alteromonadales</taxon>
        <taxon>Shewanellaceae</taxon>
        <taxon>Shewanella</taxon>
    </lineage>
</organism>
<evidence type="ECO:0000256" key="2">
    <source>
        <dbReference type="ARBA" id="ARBA00022475"/>
    </source>
</evidence>
<dbReference type="InterPro" id="IPR035965">
    <property type="entry name" value="PAS-like_dom_sf"/>
</dbReference>